<feature type="region of interest" description="Disordered" evidence="6">
    <location>
        <begin position="256"/>
        <end position="334"/>
    </location>
</feature>
<feature type="domain" description="Major facilitator superfamily (MFS) profile" evidence="8">
    <location>
        <begin position="13"/>
        <end position="532"/>
    </location>
</feature>
<keyword evidence="10" id="KW-1185">Reference proteome</keyword>
<dbReference type="InterPro" id="IPR011701">
    <property type="entry name" value="MFS"/>
</dbReference>
<dbReference type="InterPro" id="IPR036259">
    <property type="entry name" value="MFS_trans_sf"/>
</dbReference>
<keyword evidence="5 7" id="KW-0472">Membrane</keyword>
<organism evidence="9 10">
    <name type="scientific">Strongylocentrotus purpuratus</name>
    <name type="common">Purple sea urchin</name>
    <dbReference type="NCBI Taxonomy" id="7668"/>
    <lineage>
        <taxon>Eukaryota</taxon>
        <taxon>Metazoa</taxon>
        <taxon>Echinodermata</taxon>
        <taxon>Eleutherozoa</taxon>
        <taxon>Echinozoa</taxon>
        <taxon>Echinoidea</taxon>
        <taxon>Euechinoidea</taxon>
        <taxon>Echinacea</taxon>
        <taxon>Camarodonta</taxon>
        <taxon>Echinidea</taxon>
        <taxon>Strongylocentrotidae</taxon>
        <taxon>Strongylocentrotus</taxon>
    </lineage>
</organism>
<evidence type="ECO:0000256" key="4">
    <source>
        <dbReference type="ARBA" id="ARBA00022989"/>
    </source>
</evidence>
<dbReference type="PANTHER" id="PTHR43385:SF1">
    <property type="entry name" value="RIBOFLAVIN TRANSPORTER RIBJ"/>
    <property type="match status" value="1"/>
</dbReference>
<evidence type="ECO:0000256" key="2">
    <source>
        <dbReference type="ARBA" id="ARBA00022448"/>
    </source>
</evidence>
<dbReference type="PANTHER" id="PTHR43385">
    <property type="entry name" value="RIBOFLAVIN TRANSPORTER RIBJ"/>
    <property type="match status" value="1"/>
</dbReference>
<feature type="transmembrane region" description="Helical" evidence="7">
    <location>
        <begin position="506"/>
        <end position="529"/>
    </location>
</feature>
<evidence type="ECO:0000256" key="1">
    <source>
        <dbReference type="ARBA" id="ARBA00004141"/>
    </source>
</evidence>
<feature type="transmembrane region" description="Helical" evidence="7">
    <location>
        <begin position="12"/>
        <end position="34"/>
    </location>
</feature>
<dbReference type="GeneID" id="100890289"/>
<feature type="transmembrane region" description="Helical" evidence="7">
    <location>
        <begin position="417"/>
        <end position="437"/>
    </location>
</feature>
<name>A0A7M7GG22_STRPU</name>
<feature type="transmembrane region" description="Helical" evidence="7">
    <location>
        <begin position="476"/>
        <end position="500"/>
    </location>
</feature>
<dbReference type="InterPro" id="IPR020846">
    <property type="entry name" value="MFS_dom"/>
</dbReference>
<dbReference type="InParanoid" id="A0A7M7GG22"/>
<evidence type="ECO:0000256" key="7">
    <source>
        <dbReference type="SAM" id="Phobius"/>
    </source>
</evidence>
<comment type="subcellular location">
    <subcellularLocation>
        <location evidence="1">Membrane</location>
        <topology evidence="1">Multi-pass membrane protein</topology>
    </subcellularLocation>
</comment>
<dbReference type="RefSeq" id="XP_003723982.2">
    <property type="nucleotide sequence ID" value="XM_003723934.3"/>
</dbReference>
<dbReference type="PROSITE" id="PS50850">
    <property type="entry name" value="MFS"/>
    <property type="match status" value="1"/>
</dbReference>
<sequence>MGTEWKPAYRSCRGILAITGAVLILLALGSIYSFGNMVPYIVSYVRYRGDDPHITYQTASLILAAAILGQGLAMGVGGYLEKKLGVRLATFIGCVVFNIAVFASAWAVKVSFYFLLFTYGFLFGIGIGLTYLPPLVCVMKWMPQRKGVVNGLLLAGFGAGPLVFNIVQTLFINPHNLEPDINTNEMGAEQWYYSQKVVLDRVPFAFIQQGIIFSVVQIIGIMLLGDPPTLVKRSRRYAIRRKEKKITEKSGIIMNERPLSSTGNDVNGSAIAEGATGSINDEQPATGAQRVDPWANEAGRSIPETTDKDTSLPINTASTPTSSSSAESMGDRDPRWSGRTLSTLEMFKDPFFWQLTVAMFMDSFVILYLTTLYKVFGQTFIHDDLFLAATGACASVFNALSRIFWGHIADRFSCKVSFMTTSAIMAALTFTFGLSFYGNKVMFFIWVVGIFFSIGGVFSTAPTATSRAFGSDFVGVNYGFIFLFGVSIPSIVAACTQQLVLHFLPWDILFIVVGIFPVVGMITAMFFNLKTPNGVDI</sequence>
<reference evidence="10" key="1">
    <citation type="submission" date="2015-02" db="EMBL/GenBank/DDBJ databases">
        <title>Genome sequencing for Strongylocentrotus purpuratus.</title>
        <authorList>
            <person name="Murali S."/>
            <person name="Liu Y."/>
            <person name="Vee V."/>
            <person name="English A."/>
            <person name="Wang M."/>
            <person name="Skinner E."/>
            <person name="Han Y."/>
            <person name="Muzny D.M."/>
            <person name="Worley K.C."/>
            <person name="Gibbs R.A."/>
        </authorList>
    </citation>
    <scope>NUCLEOTIDE SEQUENCE</scope>
</reference>
<dbReference type="InterPro" id="IPR052983">
    <property type="entry name" value="MFS_Riboflavin_Transporter"/>
</dbReference>
<dbReference type="GO" id="GO:0016020">
    <property type="term" value="C:membrane"/>
    <property type="evidence" value="ECO:0007669"/>
    <property type="project" value="UniProtKB-SubCell"/>
</dbReference>
<feature type="transmembrane region" description="Helical" evidence="7">
    <location>
        <begin position="54"/>
        <end position="76"/>
    </location>
</feature>
<evidence type="ECO:0000313" key="10">
    <source>
        <dbReference type="Proteomes" id="UP000007110"/>
    </source>
</evidence>
<feature type="transmembrane region" description="Helical" evidence="7">
    <location>
        <begin position="206"/>
        <end position="225"/>
    </location>
</feature>
<dbReference type="Pfam" id="PF07690">
    <property type="entry name" value="MFS_1"/>
    <property type="match status" value="1"/>
</dbReference>
<protein>
    <recommendedName>
        <fullName evidence="8">Major facilitator superfamily (MFS) profile domain-containing protein</fullName>
    </recommendedName>
</protein>
<feature type="transmembrane region" description="Helical" evidence="7">
    <location>
        <begin position="443"/>
        <end position="464"/>
    </location>
</feature>
<proteinExistence type="predicted"/>
<feature type="compositionally biased region" description="Low complexity" evidence="6">
    <location>
        <begin position="316"/>
        <end position="328"/>
    </location>
</feature>
<dbReference type="Gene3D" id="1.20.1250.20">
    <property type="entry name" value="MFS general substrate transporter like domains"/>
    <property type="match status" value="2"/>
</dbReference>
<evidence type="ECO:0000256" key="6">
    <source>
        <dbReference type="SAM" id="MobiDB-lite"/>
    </source>
</evidence>
<feature type="transmembrane region" description="Helical" evidence="7">
    <location>
        <begin position="112"/>
        <end position="132"/>
    </location>
</feature>
<accession>A0A7M7GG22</accession>
<feature type="transmembrane region" description="Helical" evidence="7">
    <location>
        <begin position="88"/>
        <end position="106"/>
    </location>
</feature>
<dbReference type="SUPFAM" id="SSF103473">
    <property type="entry name" value="MFS general substrate transporter"/>
    <property type="match status" value="1"/>
</dbReference>
<evidence type="ECO:0000313" key="9">
    <source>
        <dbReference type="EnsemblMetazoa" id="XP_003723982"/>
    </source>
</evidence>
<feature type="transmembrane region" description="Helical" evidence="7">
    <location>
        <begin position="385"/>
        <end position="405"/>
    </location>
</feature>
<keyword evidence="2" id="KW-0813">Transport</keyword>
<dbReference type="KEGG" id="spu:100890289"/>
<feature type="compositionally biased region" description="Polar residues" evidence="6">
    <location>
        <begin position="258"/>
        <end position="267"/>
    </location>
</feature>
<evidence type="ECO:0000256" key="5">
    <source>
        <dbReference type="ARBA" id="ARBA00023136"/>
    </source>
</evidence>
<feature type="transmembrane region" description="Helical" evidence="7">
    <location>
        <begin position="152"/>
        <end position="172"/>
    </location>
</feature>
<dbReference type="GO" id="GO:0022857">
    <property type="term" value="F:transmembrane transporter activity"/>
    <property type="evidence" value="ECO:0000318"/>
    <property type="project" value="GO_Central"/>
</dbReference>
<dbReference type="OMA" id="FEKGYHY"/>
<evidence type="ECO:0000259" key="8">
    <source>
        <dbReference type="PROSITE" id="PS50850"/>
    </source>
</evidence>
<dbReference type="EnsemblMetazoa" id="XM_003723934">
    <property type="protein sequence ID" value="XP_003723982"/>
    <property type="gene ID" value="LOC100890289"/>
</dbReference>
<feature type="transmembrane region" description="Helical" evidence="7">
    <location>
        <begin position="351"/>
        <end position="373"/>
    </location>
</feature>
<dbReference type="Proteomes" id="UP000007110">
    <property type="component" value="Unassembled WGS sequence"/>
</dbReference>
<keyword evidence="3 7" id="KW-0812">Transmembrane</keyword>
<dbReference type="AlphaFoldDB" id="A0A7M7GG22"/>
<evidence type="ECO:0000256" key="3">
    <source>
        <dbReference type="ARBA" id="ARBA00022692"/>
    </source>
</evidence>
<reference evidence="9" key="2">
    <citation type="submission" date="2021-01" db="UniProtKB">
        <authorList>
            <consortium name="EnsemblMetazoa"/>
        </authorList>
    </citation>
    <scope>IDENTIFICATION</scope>
</reference>
<keyword evidence="4 7" id="KW-1133">Transmembrane helix</keyword>